<dbReference type="SUPFAM" id="SSF55681">
    <property type="entry name" value="Class II aaRS and biotin synthetases"/>
    <property type="match status" value="1"/>
</dbReference>
<dbReference type="Proteomes" id="UP000583800">
    <property type="component" value="Unassembled WGS sequence"/>
</dbReference>
<reference evidence="1 2" key="1">
    <citation type="submission" date="2020-08" db="EMBL/GenBank/DDBJ databases">
        <title>Sequencing the genomes of 1000 actinobacteria strains.</title>
        <authorList>
            <person name="Klenk H.-P."/>
        </authorList>
    </citation>
    <scope>NUCLEOTIDE SEQUENCE [LARGE SCALE GENOMIC DNA]</scope>
    <source>
        <strain evidence="1 2">DSM 45913</strain>
    </source>
</reference>
<dbReference type="Gene3D" id="3.30.930.10">
    <property type="entry name" value="Bira Bifunctional Protein, Domain 2"/>
    <property type="match status" value="1"/>
</dbReference>
<keyword evidence="2" id="KW-1185">Reference proteome</keyword>
<name>A0A7X0C2J3_9ACTN</name>
<keyword evidence="1" id="KW-0436">Ligase</keyword>
<dbReference type="InterPro" id="IPR045864">
    <property type="entry name" value="aa-tRNA-synth_II/BPL/LPL"/>
</dbReference>
<accession>A0A7X0C2J3</accession>
<dbReference type="EMBL" id="JACHJB010000002">
    <property type="protein sequence ID" value="MBB6347379.1"/>
    <property type="molecule type" value="Genomic_DNA"/>
</dbReference>
<dbReference type="GO" id="GO:0004812">
    <property type="term" value="F:aminoacyl-tRNA ligase activity"/>
    <property type="evidence" value="ECO:0007669"/>
    <property type="project" value="UniProtKB-KW"/>
</dbReference>
<sequence length="270" mass="28966">MTPDPAAASAPGVLVTGAAEEEVLAAVVVALRRLCAGGAELHLRAPPVLDASVADRAGYSTSFPHLLGAVSRGGAATDLVLTPAACYHVYPLFEGRVLAAPAEVSVLADCHRQEATTERGRLRSFRMFETVRLGGAEDCLAWRDDRLDRLGHWMEALGLPAERRPANDPFWGRPGRLLASAQRADRLKWELSADVADGVRQAVVSVNHHKEHFGAAFGIRTADGEPAHTACLGVGLERLLLALHHAHGPTQERWPTHVRDALGLTRSCTN</sequence>
<evidence type="ECO:0000313" key="1">
    <source>
        <dbReference type="EMBL" id="MBB6347379.1"/>
    </source>
</evidence>
<dbReference type="RefSeq" id="WP_185085335.1">
    <property type="nucleotide sequence ID" value="NZ_JACHJB010000002.1"/>
</dbReference>
<evidence type="ECO:0000313" key="2">
    <source>
        <dbReference type="Proteomes" id="UP000583800"/>
    </source>
</evidence>
<proteinExistence type="predicted"/>
<dbReference type="AlphaFoldDB" id="A0A7X0C2J3"/>
<organism evidence="1 2">
    <name type="scientific">Nonomuraea muscovyensis</name>
    <dbReference type="NCBI Taxonomy" id="1124761"/>
    <lineage>
        <taxon>Bacteria</taxon>
        <taxon>Bacillati</taxon>
        <taxon>Actinomycetota</taxon>
        <taxon>Actinomycetes</taxon>
        <taxon>Streptosporangiales</taxon>
        <taxon>Streptosporangiaceae</taxon>
        <taxon>Nonomuraea</taxon>
    </lineage>
</organism>
<protein>
    <submittedName>
        <fullName evidence="1">Seryl-tRNA synthetase</fullName>
    </submittedName>
</protein>
<gene>
    <name evidence="1" type="ORF">FHU36_003924</name>
</gene>
<comment type="caution">
    <text evidence="1">The sequence shown here is derived from an EMBL/GenBank/DDBJ whole genome shotgun (WGS) entry which is preliminary data.</text>
</comment>
<keyword evidence="1" id="KW-0030">Aminoacyl-tRNA synthetase</keyword>